<name>A0AAV1JKE3_9NEOP</name>
<dbReference type="InterPro" id="IPR006076">
    <property type="entry name" value="FAD-dep_OxRdtase"/>
</dbReference>
<dbReference type="Gene3D" id="3.50.50.60">
    <property type="entry name" value="FAD/NAD(P)-binding domain"/>
    <property type="match status" value="1"/>
</dbReference>
<keyword evidence="3" id="KW-1185">Reference proteome</keyword>
<gene>
    <name evidence="2" type="ORF">LNINA_LOCUS9085</name>
</gene>
<sequence length="466" mass="52437">MWKRILNRKISKFIFKRTYVTHKNPFQRTIECITSDIKYGIFNKAADKVYPEHADVVIIGGGFLGSSGAYWLKERAGEGLNVVVLDKNLGNLVEEKESMRVLSHHYSLPENILLSQCSLDFMRNARRNLNLKDDIKYYPHGYLVLAGEKYAEVLEKNVSILREFGIKNELLSAEQLRKKYPWINTSDVKLGSLSTEGEGVYDCQALQRGMIKKSVELGANYVNGEVVGFIMEDQKDVLMEGVKPMSFQKLNKVVYKTKDNEERSIKFAICVLAAASESSNIAKLANIGSHTGLLSVPLPIEQSLSNVYSIENTGSQSQNIGISSPLVMDTTGLWLRRNGLNNNLLCGQIPLQSDKHLSENDNYELLLKPSLQNRFHNLLDGKVTHKETEVFDCNTYDDSGILGPHPYYTNLILAAGFGRSGIQHAPGIGKAISDLVIDFQYTNIDLTRFGFDRILMHKPIVDFNIY</sequence>
<accession>A0AAV1JKE3</accession>
<dbReference type="EMBL" id="CAVLEF010000040">
    <property type="protein sequence ID" value="CAK1549812.1"/>
    <property type="molecule type" value="Genomic_DNA"/>
</dbReference>
<dbReference type="AlphaFoldDB" id="A0AAV1JKE3"/>
<dbReference type="GO" id="GO:0032981">
    <property type="term" value="P:mitochondrial respiratory chain complex I assembly"/>
    <property type="evidence" value="ECO:0007669"/>
    <property type="project" value="TreeGrafter"/>
</dbReference>
<evidence type="ECO:0000259" key="1">
    <source>
        <dbReference type="Pfam" id="PF01266"/>
    </source>
</evidence>
<dbReference type="InterPro" id="IPR036188">
    <property type="entry name" value="FAD/NAD-bd_sf"/>
</dbReference>
<protein>
    <recommendedName>
        <fullName evidence="1">FAD dependent oxidoreductase domain-containing protein</fullName>
    </recommendedName>
</protein>
<dbReference type="GO" id="GO:0005739">
    <property type="term" value="C:mitochondrion"/>
    <property type="evidence" value="ECO:0007669"/>
    <property type="project" value="GOC"/>
</dbReference>
<dbReference type="PANTHER" id="PTHR13847:SF282">
    <property type="entry name" value="LETHAL (2) 37BB"/>
    <property type="match status" value="1"/>
</dbReference>
<proteinExistence type="predicted"/>
<organism evidence="2 3">
    <name type="scientific">Leptosia nina</name>
    <dbReference type="NCBI Taxonomy" id="320188"/>
    <lineage>
        <taxon>Eukaryota</taxon>
        <taxon>Metazoa</taxon>
        <taxon>Ecdysozoa</taxon>
        <taxon>Arthropoda</taxon>
        <taxon>Hexapoda</taxon>
        <taxon>Insecta</taxon>
        <taxon>Pterygota</taxon>
        <taxon>Neoptera</taxon>
        <taxon>Endopterygota</taxon>
        <taxon>Lepidoptera</taxon>
        <taxon>Glossata</taxon>
        <taxon>Ditrysia</taxon>
        <taxon>Papilionoidea</taxon>
        <taxon>Pieridae</taxon>
        <taxon>Pierinae</taxon>
        <taxon>Leptosia</taxon>
    </lineage>
</organism>
<dbReference type="PANTHER" id="PTHR13847">
    <property type="entry name" value="SARCOSINE DEHYDROGENASE-RELATED"/>
    <property type="match status" value="1"/>
</dbReference>
<evidence type="ECO:0000313" key="2">
    <source>
        <dbReference type="EMBL" id="CAK1549812.1"/>
    </source>
</evidence>
<evidence type="ECO:0000313" key="3">
    <source>
        <dbReference type="Proteomes" id="UP001497472"/>
    </source>
</evidence>
<dbReference type="Proteomes" id="UP001497472">
    <property type="component" value="Unassembled WGS sequence"/>
</dbReference>
<dbReference type="Gene3D" id="3.30.9.10">
    <property type="entry name" value="D-Amino Acid Oxidase, subunit A, domain 2"/>
    <property type="match status" value="1"/>
</dbReference>
<dbReference type="SUPFAM" id="SSF51905">
    <property type="entry name" value="FAD/NAD(P)-binding domain"/>
    <property type="match status" value="1"/>
</dbReference>
<comment type="caution">
    <text evidence="2">The sequence shown here is derived from an EMBL/GenBank/DDBJ whole genome shotgun (WGS) entry which is preliminary data.</text>
</comment>
<dbReference type="Pfam" id="PF01266">
    <property type="entry name" value="DAO"/>
    <property type="match status" value="1"/>
</dbReference>
<feature type="domain" description="FAD dependent oxidoreductase" evidence="1">
    <location>
        <begin position="55"/>
        <end position="435"/>
    </location>
</feature>
<reference evidence="2 3" key="1">
    <citation type="submission" date="2023-11" db="EMBL/GenBank/DDBJ databases">
        <authorList>
            <person name="Okamura Y."/>
        </authorList>
    </citation>
    <scope>NUCLEOTIDE SEQUENCE [LARGE SCALE GENOMIC DNA]</scope>
</reference>